<dbReference type="EMBL" id="WVUK01000060">
    <property type="protein sequence ID" value="KAF7491393.1"/>
    <property type="molecule type" value="Genomic_DNA"/>
</dbReference>
<evidence type="ECO:0000313" key="2">
    <source>
        <dbReference type="EMBL" id="KAF7491393.1"/>
    </source>
</evidence>
<feature type="signal peptide" evidence="1">
    <location>
        <begin position="1"/>
        <end position="19"/>
    </location>
</feature>
<dbReference type="VEuPathDB" id="VectorBase:SSCA009257"/>
<gene>
    <name evidence="3" type="ORF">QR98_0030470</name>
    <name evidence="2" type="ORF">SSS_6135</name>
</gene>
<accession>A0A132A0W2</accession>
<name>A0A132A0W2_SARSC</name>
<keyword evidence="1" id="KW-0732">Signal</keyword>
<dbReference type="Proteomes" id="UP000616769">
    <property type="component" value="Unassembled WGS sequence"/>
</dbReference>
<dbReference type="AlphaFoldDB" id="A0A132A0W2"/>
<dbReference type="EnsemblMetazoa" id="SSS_6135s_mrna">
    <property type="protein sequence ID" value="KAF7491393.1"/>
    <property type="gene ID" value="SSS_6135"/>
</dbReference>
<reference evidence="3 6" key="1">
    <citation type="journal article" date="2015" name="Parasit. Vectors">
        <title>Draft genome of the scabies mite.</title>
        <authorList>
            <person name="Rider S.D.Jr."/>
            <person name="Morgan M.S."/>
            <person name="Arlian L.G."/>
        </authorList>
    </citation>
    <scope>NUCLEOTIDE SEQUENCE [LARGE SCALE GENOMIC DNA]</scope>
    <source>
        <strain evidence="3">Arlian Lab</strain>
    </source>
</reference>
<feature type="chain" id="PRO_5007287393" evidence="1">
    <location>
        <begin position="20"/>
        <end position="111"/>
    </location>
</feature>
<keyword evidence="5" id="KW-1185">Reference proteome</keyword>
<evidence type="ECO:0000313" key="4">
    <source>
        <dbReference type="EnsemblMetazoa" id="KAF7491393.1"/>
    </source>
</evidence>
<evidence type="ECO:0000256" key="1">
    <source>
        <dbReference type="SAM" id="SignalP"/>
    </source>
</evidence>
<reference evidence="4" key="4">
    <citation type="submission" date="2022-06" db="UniProtKB">
        <authorList>
            <consortium name="EnsemblMetazoa"/>
        </authorList>
    </citation>
    <scope>IDENTIFICATION</scope>
</reference>
<reference evidence="2" key="3">
    <citation type="submission" date="2020-01" db="EMBL/GenBank/DDBJ databases">
        <authorList>
            <person name="Korhonen P.K.K."/>
            <person name="Guangxu M.G."/>
            <person name="Wang T.W."/>
            <person name="Stroehlein A.J.S."/>
            <person name="Young N.D."/>
            <person name="Ang C.-S.A."/>
            <person name="Fernando D.W.F."/>
            <person name="Lu H.L."/>
            <person name="Taylor S.T."/>
            <person name="Ehtesham M.E.M."/>
            <person name="Najaraj S.H.N."/>
            <person name="Harsha G.H.G."/>
            <person name="Madugundu A.M."/>
            <person name="Renuse S.R."/>
            <person name="Holt D.H."/>
            <person name="Pandey A.P."/>
            <person name="Papenfuss A.P."/>
            <person name="Gasser R.B.G."/>
            <person name="Fischer K.F."/>
        </authorList>
    </citation>
    <scope>NUCLEOTIDE SEQUENCE</scope>
    <source>
        <strain evidence="2">SSS_KF_BRIS2020</strain>
    </source>
</reference>
<dbReference type="Proteomes" id="UP000070412">
    <property type="component" value="Unassembled WGS sequence"/>
</dbReference>
<reference evidence="5" key="2">
    <citation type="journal article" date="2020" name="PLoS Negl. Trop. Dis.">
        <title>High-quality nuclear genome for Sarcoptes scabiei-A critical resource for a neglected parasite.</title>
        <authorList>
            <person name="Korhonen P.K."/>
            <person name="Gasser R.B."/>
            <person name="Ma G."/>
            <person name="Wang T."/>
            <person name="Stroehlein A.J."/>
            <person name="Young N.D."/>
            <person name="Ang C.S."/>
            <person name="Fernando D.D."/>
            <person name="Lu H.C."/>
            <person name="Taylor S."/>
            <person name="Reynolds S.L."/>
            <person name="Mofiz E."/>
            <person name="Najaraj S.H."/>
            <person name="Gowda H."/>
            <person name="Madugundu A."/>
            <person name="Renuse S."/>
            <person name="Holt D."/>
            <person name="Pandey A."/>
            <person name="Papenfuss A.T."/>
            <person name="Fischer K."/>
        </authorList>
    </citation>
    <scope>NUCLEOTIDE SEQUENCE [LARGE SCALE GENOMIC DNA]</scope>
</reference>
<sequence>MKFVSTLVVLFAILAPCFATFGNRVVGVPMTMGFAGNHHPFGVGFAHHPIGAVSPMTVASPVVVSAPMAFEHHPVSFGHPTVGFGVAPVHSFHGGPFFAGHHDFPHRKFIF</sequence>
<proteinExistence type="predicted"/>
<evidence type="ECO:0000313" key="3">
    <source>
        <dbReference type="EMBL" id="KPM04597.1"/>
    </source>
</evidence>
<dbReference type="EMBL" id="JXLN01009547">
    <property type="protein sequence ID" value="KPM04597.1"/>
    <property type="molecule type" value="Genomic_DNA"/>
</dbReference>
<organism evidence="3 6">
    <name type="scientific">Sarcoptes scabiei</name>
    <name type="common">Itch mite</name>
    <name type="synonym">Acarus scabiei</name>
    <dbReference type="NCBI Taxonomy" id="52283"/>
    <lineage>
        <taxon>Eukaryota</taxon>
        <taxon>Metazoa</taxon>
        <taxon>Ecdysozoa</taxon>
        <taxon>Arthropoda</taxon>
        <taxon>Chelicerata</taxon>
        <taxon>Arachnida</taxon>
        <taxon>Acari</taxon>
        <taxon>Acariformes</taxon>
        <taxon>Sarcoptiformes</taxon>
        <taxon>Astigmata</taxon>
        <taxon>Psoroptidia</taxon>
        <taxon>Sarcoptoidea</taxon>
        <taxon>Sarcoptidae</taxon>
        <taxon>Sarcoptinae</taxon>
        <taxon>Sarcoptes</taxon>
    </lineage>
</organism>
<evidence type="ECO:0000313" key="6">
    <source>
        <dbReference type="Proteomes" id="UP000616769"/>
    </source>
</evidence>
<protein>
    <submittedName>
        <fullName evidence="3 4">Uncharacterized protein</fullName>
    </submittedName>
</protein>
<evidence type="ECO:0000313" key="5">
    <source>
        <dbReference type="Proteomes" id="UP000070412"/>
    </source>
</evidence>